<dbReference type="GO" id="GO:0046872">
    <property type="term" value="F:metal ion binding"/>
    <property type="evidence" value="ECO:0007669"/>
    <property type="project" value="UniProtKB-KW"/>
</dbReference>
<evidence type="ECO:0000313" key="7">
    <source>
        <dbReference type="Proteomes" id="UP000030152"/>
    </source>
</evidence>
<evidence type="ECO:0000313" key="6">
    <source>
        <dbReference type="EMBL" id="KGO85165.1"/>
    </source>
</evidence>
<protein>
    <submittedName>
        <fullName evidence="6">Thiol oxidoreductase</fullName>
    </submittedName>
</protein>
<proteinExistence type="predicted"/>
<dbReference type="EMBL" id="JRLX01000026">
    <property type="protein sequence ID" value="KGO85165.1"/>
    <property type="molecule type" value="Genomic_DNA"/>
</dbReference>
<keyword evidence="3 4" id="KW-0408">Iron</keyword>
<sequence>MNKKLISCLLVLSFYITGCSKNEDEYVPLTAEEGEQYSGGTSTVRNATQEAFGFASTTLTSSQQDDFGVGNSLFRLSWVSAPSSTTARDGLGPFYNATSCSNCHFKDGRGRPPAFDGEFGKGLLLRLSMPGMDAHGGSLPDPVYGHQLQDNAIIGPVVKGHIGITYQTIVETFDDGTTVNLQKPIYRIDNLGYGNLDNGVLFSPRIANQIVGLGLLEAVPQATLLSFADEFDSDGNGISGRANYVYDIESNSLKMGRFGWKANQPSVKQQVAAAFSGDLGITSYLFPNELCPPGVDCGAIPNGGSPEIPDLNFNRVVLYSQVLSVPIRRNYNDQNVLRGKQIFGELNCVACHIPKMQTGNDHVLTGMRNQTIRPYTDLLLHDMGTALADNAPDFLATGSEWRTPPLWGMGLVRVVNGHTTLMHDGRASNATEAILWHGGEAEQAKQKFKKLSAKDREDLLAFLNSL</sequence>
<accession>A0A0A2MA81</accession>
<dbReference type="InterPro" id="IPR036909">
    <property type="entry name" value="Cyt_c-like_dom_sf"/>
</dbReference>
<dbReference type="InterPro" id="IPR009056">
    <property type="entry name" value="Cyt_c-like_dom"/>
</dbReference>
<evidence type="ECO:0000256" key="4">
    <source>
        <dbReference type="PROSITE-ProRule" id="PRU00433"/>
    </source>
</evidence>
<dbReference type="OrthoDB" id="9805202at2"/>
<dbReference type="GO" id="GO:0020037">
    <property type="term" value="F:heme binding"/>
    <property type="evidence" value="ECO:0007669"/>
    <property type="project" value="InterPro"/>
</dbReference>
<keyword evidence="1 4" id="KW-0349">Heme</keyword>
<dbReference type="PANTHER" id="PTHR30600:SF4">
    <property type="entry name" value="CYTOCHROME C DOMAIN-CONTAINING PROTEIN"/>
    <property type="match status" value="1"/>
</dbReference>
<dbReference type="AlphaFoldDB" id="A0A0A2MA81"/>
<evidence type="ECO:0000256" key="3">
    <source>
        <dbReference type="ARBA" id="ARBA00023004"/>
    </source>
</evidence>
<gene>
    <name evidence="6" type="ORF">Q765_17510</name>
</gene>
<dbReference type="InterPro" id="IPR010538">
    <property type="entry name" value="DHOR"/>
</dbReference>
<evidence type="ECO:0000256" key="1">
    <source>
        <dbReference type="ARBA" id="ARBA00022617"/>
    </source>
</evidence>
<reference evidence="6 7" key="1">
    <citation type="submission" date="2013-09" db="EMBL/GenBank/DDBJ databases">
        <authorList>
            <person name="Zeng Z."/>
            <person name="Chen C."/>
        </authorList>
    </citation>
    <scope>NUCLEOTIDE SEQUENCE [LARGE SCALE GENOMIC DNA]</scope>
    <source>
        <strain evidence="6 7">WB 3.3-2</strain>
    </source>
</reference>
<dbReference type="STRING" id="1121895.GCA_000378485_02064"/>
<dbReference type="PROSITE" id="PS51007">
    <property type="entry name" value="CYTC"/>
    <property type="match status" value="1"/>
</dbReference>
<dbReference type="Pfam" id="PF06537">
    <property type="entry name" value="DHOR"/>
    <property type="match status" value="2"/>
</dbReference>
<dbReference type="GO" id="GO:0004130">
    <property type="term" value="F:cytochrome-c peroxidase activity"/>
    <property type="evidence" value="ECO:0007669"/>
    <property type="project" value="TreeGrafter"/>
</dbReference>
<dbReference type="SUPFAM" id="SSF46626">
    <property type="entry name" value="Cytochrome c"/>
    <property type="match status" value="1"/>
</dbReference>
<keyword evidence="2 4" id="KW-0479">Metal-binding</keyword>
<keyword evidence="7" id="KW-1185">Reference proteome</keyword>
<comment type="caution">
    <text evidence="6">The sequence shown here is derived from an EMBL/GenBank/DDBJ whole genome shotgun (WGS) entry which is preliminary data.</text>
</comment>
<dbReference type="PIRSF" id="PIRSF028099">
    <property type="entry name" value="DUF1111"/>
    <property type="match status" value="1"/>
</dbReference>
<evidence type="ECO:0000259" key="5">
    <source>
        <dbReference type="PROSITE" id="PS51007"/>
    </source>
</evidence>
<name>A0A0A2MA81_9FLAO</name>
<dbReference type="RefSeq" id="WP_020213225.1">
    <property type="nucleotide sequence ID" value="NZ_JRLX01000026.1"/>
</dbReference>
<feature type="domain" description="Cytochrome c" evidence="5">
    <location>
        <begin position="334"/>
        <end position="466"/>
    </location>
</feature>
<organism evidence="6 7">
    <name type="scientific">Flavobacterium rivuli WB 3.3-2 = DSM 21788</name>
    <dbReference type="NCBI Taxonomy" id="1121895"/>
    <lineage>
        <taxon>Bacteria</taxon>
        <taxon>Pseudomonadati</taxon>
        <taxon>Bacteroidota</taxon>
        <taxon>Flavobacteriia</taxon>
        <taxon>Flavobacteriales</taxon>
        <taxon>Flavobacteriaceae</taxon>
        <taxon>Flavobacterium</taxon>
    </lineage>
</organism>
<dbReference type="InterPro" id="IPR051395">
    <property type="entry name" value="Cytochrome_c_Peroxidase/MauG"/>
</dbReference>
<dbReference type="eggNOG" id="COG3488">
    <property type="taxonomic scope" value="Bacteria"/>
</dbReference>
<evidence type="ECO:0000256" key="2">
    <source>
        <dbReference type="ARBA" id="ARBA00022723"/>
    </source>
</evidence>
<dbReference type="PANTHER" id="PTHR30600">
    <property type="entry name" value="CYTOCHROME C PEROXIDASE-RELATED"/>
    <property type="match status" value="1"/>
</dbReference>
<dbReference type="Gene3D" id="1.10.760.10">
    <property type="entry name" value="Cytochrome c-like domain"/>
    <property type="match status" value="1"/>
</dbReference>
<dbReference type="GO" id="GO:0009055">
    <property type="term" value="F:electron transfer activity"/>
    <property type="evidence" value="ECO:0007669"/>
    <property type="project" value="InterPro"/>
</dbReference>
<dbReference type="Proteomes" id="UP000030152">
    <property type="component" value="Unassembled WGS sequence"/>
</dbReference>